<organism evidence="1 2">
    <name type="scientific">Hibiscus syriacus</name>
    <name type="common">Rose of Sharon</name>
    <dbReference type="NCBI Taxonomy" id="106335"/>
    <lineage>
        <taxon>Eukaryota</taxon>
        <taxon>Viridiplantae</taxon>
        <taxon>Streptophyta</taxon>
        <taxon>Embryophyta</taxon>
        <taxon>Tracheophyta</taxon>
        <taxon>Spermatophyta</taxon>
        <taxon>Magnoliopsida</taxon>
        <taxon>eudicotyledons</taxon>
        <taxon>Gunneridae</taxon>
        <taxon>Pentapetalae</taxon>
        <taxon>rosids</taxon>
        <taxon>malvids</taxon>
        <taxon>Malvales</taxon>
        <taxon>Malvaceae</taxon>
        <taxon>Malvoideae</taxon>
        <taxon>Hibiscus</taxon>
    </lineage>
</organism>
<keyword evidence="2" id="KW-1185">Reference proteome</keyword>
<dbReference type="PANTHER" id="PTHR12630">
    <property type="entry name" value="N-LINKED OLIGOSACCHARIDE PROCESSING"/>
    <property type="match status" value="1"/>
</dbReference>
<protein>
    <submittedName>
        <fullName evidence="1">Uncharacterized protein</fullName>
    </submittedName>
</protein>
<sequence>MMISAIVLTTQMNLEHPVNDSICYYCDGCDEYDGKVKCPNTCWEDGKVVRDRLMKKISTYKEGITLREREIEVTKVDIAKDEVEPAKLKNEEKSLKDIVEHLKEFFSEKNKR</sequence>
<name>A0A6A2WCB0_HIBSY</name>
<dbReference type="GO" id="GO:0006491">
    <property type="term" value="P:N-glycan processing"/>
    <property type="evidence" value="ECO:0007669"/>
    <property type="project" value="TreeGrafter"/>
</dbReference>
<dbReference type="Proteomes" id="UP000436088">
    <property type="component" value="Unassembled WGS sequence"/>
</dbReference>
<gene>
    <name evidence="1" type="ORF">F3Y22_tig00117032pilonHSYRG00164</name>
</gene>
<accession>A0A6A2WCB0</accession>
<evidence type="ECO:0000313" key="2">
    <source>
        <dbReference type="Proteomes" id="UP000436088"/>
    </source>
</evidence>
<dbReference type="GO" id="GO:0017177">
    <property type="term" value="C:glucosidase II complex"/>
    <property type="evidence" value="ECO:0007669"/>
    <property type="project" value="TreeGrafter"/>
</dbReference>
<dbReference type="AlphaFoldDB" id="A0A6A2WCB0"/>
<reference evidence="1" key="1">
    <citation type="submission" date="2019-09" db="EMBL/GenBank/DDBJ databases">
        <title>Draft genome information of white flower Hibiscus syriacus.</title>
        <authorList>
            <person name="Kim Y.-M."/>
        </authorList>
    </citation>
    <scope>NUCLEOTIDE SEQUENCE [LARGE SCALE GENOMIC DNA]</scope>
    <source>
        <strain evidence="1">YM2019G1</strain>
    </source>
</reference>
<comment type="caution">
    <text evidence="1">The sequence shown here is derived from an EMBL/GenBank/DDBJ whole genome shotgun (WGS) entry which is preliminary data.</text>
</comment>
<evidence type="ECO:0000313" key="1">
    <source>
        <dbReference type="EMBL" id="KAE8655348.1"/>
    </source>
</evidence>
<dbReference type="PANTHER" id="PTHR12630:SF1">
    <property type="entry name" value="GLUCOSIDASE 2 SUBUNIT BETA"/>
    <property type="match status" value="1"/>
</dbReference>
<dbReference type="InterPro" id="IPR039794">
    <property type="entry name" value="Gtb1-like"/>
</dbReference>
<proteinExistence type="predicted"/>
<dbReference type="EMBL" id="VEPZ02001781">
    <property type="protein sequence ID" value="KAE8655348.1"/>
    <property type="molecule type" value="Genomic_DNA"/>
</dbReference>